<feature type="compositionally biased region" description="Basic and acidic residues" evidence="5">
    <location>
        <begin position="304"/>
        <end position="313"/>
    </location>
</feature>
<dbReference type="InterPro" id="IPR039896">
    <property type="entry name" value="Red-like"/>
</dbReference>
<gene>
    <name evidence="8" type="primary">IK</name>
</gene>
<evidence type="ECO:0000256" key="2">
    <source>
        <dbReference type="ARBA" id="ARBA00006660"/>
    </source>
</evidence>
<dbReference type="Ensembl" id="ENSCCAT00000027839.1">
    <property type="protein sequence ID" value="ENSCCAP00000010446.1"/>
    <property type="gene ID" value="ENSCCAG00000022729.1"/>
</dbReference>
<evidence type="ECO:0000313" key="8">
    <source>
        <dbReference type="Ensembl" id="ENSCCAP00000010446.1"/>
    </source>
</evidence>
<comment type="similarity">
    <text evidence="2">Belongs to the RED family.</text>
</comment>
<dbReference type="AlphaFoldDB" id="A0A2K5Q3H6"/>
<feature type="domain" description="Protein RED C-terminal" evidence="6">
    <location>
        <begin position="469"/>
        <end position="552"/>
    </location>
</feature>
<feature type="compositionally biased region" description="Basic and acidic residues" evidence="5">
    <location>
        <begin position="332"/>
        <end position="382"/>
    </location>
</feature>
<accession>A0A2K5Q3H6</accession>
<feature type="compositionally biased region" description="Low complexity" evidence="5">
    <location>
        <begin position="42"/>
        <end position="53"/>
    </location>
</feature>
<organism evidence="8 9">
    <name type="scientific">Cebus imitator</name>
    <name type="common">Panamanian white-faced capuchin</name>
    <name type="synonym">Cebus capucinus imitator</name>
    <dbReference type="NCBI Taxonomy" id="2715852"/>
    <lineage>
        <taxon>Eukaryota</taxon>
        <taxon>Metazoa</taxon>
        <taxon>Chordata</taxon>
        <taxon>Craniata</taxon>
        <taxon>Vertebrata</taxon>
        <taxon>Euteleostomi</taxon>
        <taxon>Mammalia</taxon>
        <taxon>Eutheria</taxon>
        <taxon>Euarchontoglires</taxon>
        <taxon>Primates</taxon>
        <taxon>Haplorrhini</taxon>
        <taxon>Platyrrhini</taxon>
        <taxon>Cebidae</taxon>
        <taxon>Cebinae</taxon>
        <taxon>Cebus</taxon>
    </lineage>
</organism>
<keyword evidence="3" id="KW-0677">Repeat</keyword>
<reference evidence="8" key="1">
    <citation type="submission" date="2025-08" db="UniProtKB">
        <authorList>
            <consortium name="Ensembl"/>
        </authorList>
    </citation>
    <scope>IDENTIFICATION</scope>
</reference>
<dbReference type="InterPro" id="IPR012916">
    <property type="entry name" value="RED_N"/>
</dbReference>
<proteinExistence type="inferred from homology"/>
<evidence type="ECO:0000256" key="1">
    <source>
        <dbReference type="ARBA" id="ARBA00004123"/>
    </source>
</evidence>
<evidence type="ECO:0000256" key="4">
    <source>
        <dbReference type="ARBA" id="ARBA00023242"/>
    </source>
</evidence>
<sequence>MPERDSEPFSNPLAPDGHDVDDPHSFHQSKLTNEDFRKLLMTPRAAPTSAPPSKSRHHEMPREYNEDEDPAARRRKKKSYYAKLRQQEIERERELAEKYRDRAKERRDGVNKDYEETELISTTANYRAVGPTAEADKSAAEKRRQLIQESKFLGGDMEHTHLVKGLDFALLQKVRAEIASKEKEEEELMEKPQKETKKDEDPENKIEFKTRLGRNVYRMLFKSKAYERNELFLPGRMAYVVDLDDEYADTDIPTTLIRSKADCPTMEAQTTLTTNDIVISKLTQILSYLRQGTRNKKLKKKDKGKLEEKKPPEADMNIFEDIGDYVPSTTKTPRDKERERYRERERDRERDRDRDRERERERDRERERERDREREEEKKRHSYFEKPKVDDEFSFLLGPGSAKELIKSINEKFAGSHMLKKPEDKKQLGDFFGMSNSYAECYPATYVKPVWLQSRAEIPFPLTSLPSPCPHSVLQQGNKKGPLGRWDFDTQEEYSEYMNNKEALPKAAFQYGIKMSEGRKTRRFKETNDKAELDRQWKKISAIIEKRKKMEADG</sequence>
<reference evidence="8" key="2">
    <citation type="submission" date="2025-09" db="UniProtKB">
        <authorList>
            <consortium name="Ensembl"/>
        </authorList>
    </citation>
    <scope>IDENTIFICATION</scope>
</reference>
<dbReference type="PANTHER" id="PTHR12765">
    <property type="entry name" value="RED PROTEIN IK FACTOR CYTOKINE IK"/>
    <property type="match status" value="1"/>
</dbReference>
<keyword evidence="9" id="KW-1185">Reference proteome</keyword>
<dbReference type="GO" id="GO:0005634">
    <property type="term" value="C:nucleus"/>
    <property type="evidence" value="ECO:0007669"/>
    <property type="project" value="UniProtKB-SubCell"/>
</dbReference>
<evidence type="ECO:0000256" key="3">
    <source>
        <dbReference type="ARBA" id="ARBA00022737"/>
    </source>
</evidence>
<dbReference type="Pfam" id="PF07808">
    <property type="entry name" value="RED_N"/>
    <property type="match status" value="1"/>
</dbReference>
<comment type="subcellular location">
    <subcellularLocation>
        <location evidence="1">Nucleus</location>
    </subcellularLocation>
</comment>
<evidence type="ECO:0000256" key="5">
    <source>
        <dbReference type="SAM" id="MobiDB-lite"/>
    </source>
</evidence>
<feature type="compositionally biased region" description="Basic and acidic residues" evidence="5">
    <location>
        <begin position="16"/>
        <end position="25"/>
    </location>
</feature>
<dbReference type="InterPro" id="IPR012492">
    <property type="entry name" value="RED_C"/>
</dbReference>
<evidence type="ECO:0000313" key="9">
    <source>
        <dbReference type="Proteomes" id="UP000233040"/>
    </source>
</evidence>
<dbReference type="GeneTree" id="ENSGT00940000153727"/>
<keyword evidence="4" id="KW-0539">Nucleus</keyword>
<dbReference type="Proteomes" id="UP000233040">
    <property type="component" value="Unassembled WGS sequence"/>
</dbReference>
<feature type="region of interest" description="Disordered" evidence="5">
    <location>
        <begin position="181"/>
        <end position="205"/>
    </location>
</feature>
<evidence type="ECO:0000259" key="6">
    <source>
        <dbReference type="Pfam" id="PF07807"/>
    </source>
</evidence>
<dbReference type="Pfam" id="PF07807">
    <property type="entry name" value="RED_C"/>
    <property type="match status" value="1"/>
</dbReference>
<protein>
    <submittedName>
        <fullName evidence="8">IK cytokine</fullName>
    </submittedName>
</protein>
<feature type="compositionally biased region" description="Basic residues" evidence="5">
    <location>
        <begin position="294"/>
        <end position="303"/>
    </location>
</feature>
<feature type="domain" description="RED-like N-terminal" evidence="7">
    <location>
        <begin position="76"/>
        <end position="302"/>
    </location>
</feature>
<evidence type="ECO:0000259" key="7">
    <source>
        <dbReference type="Pfam" id="PF07808"/>
    </source>
</evidence>
<feature type="region of interest" description="Disordered" evidence="5">
    <location>
        <begin position="294"/>
        <end position="382"/>
    </location>
</feature>
<name>A0A2K5Q3H6_CEBIM</name>
<feature type="region of interest" description="Disordered" evidence="5">
    <location>
        <begin position="1"/>
        <end position="84"/>
    </location>
</feature>